<proteinExistence type="predicted"/>
<reference evidence="4 5" key="1">
    <citation type="submission" date="2023-02" db="EMBL/GenBank/DDBJ databases">
        <title>Genome Sequence of L. cardiaca H63T.</title>
        <authorList>
            <person name="Lopez A.E."/>
            <person name="Cianciotto N.P."/>
        </authorList>
    </citation>
    <scope>NUCLEOTIDE SEQUENCE [LARGE SCALE GENOMIC DNA]</scope>
    <source>
        <strain evidence="4 5">H63</strain>
    </source>
</reference>
<dbReference type="SUPFAM" id="SSF55729">
    <property type="entry name" value="Acyl-CoA N-acyltransferases (Nat)"/>
    <property type="match status" value="1"/>
</dbReference>
<dbReference type="PROSITE" id="PS51186">
    <property type="entry name" value="GNAT"/>
    <property type="match status" value="1"/>
</dbReference>
<dbReference type="Gene3D" id="3.40.630.30">
    <property type="match status" value="1"/>
</dbReference>
<evidence type="ECO:0000313" key="4">
    <source>
        <dbReference type="EMBL" id="WED41964.1"/>
    </source>
</evidence>
<evidence type="ECO:0000256" key="1">
    <source>
        <dbReference type="SAM" id="Coils"/>
    </source>
</evidence>
<name>A0ABY8AQA1_9GAMM</name>
<dbReference type="Gene3D" id="1.10.287.950">
    <property type="entry name" value="Methyl-accepting chemotaxis protein"/>
    <property type="match status" value="1"/>
</dbReference>
<dbReference type="InterPro" id="IPR016181">
    <property type="entry name" value="Acyl_CoA_acyltransferase"/>
</dbReference>
<organism evidence="4 5">
    <name type="scientific">Legionella cardiaca</name>
    <dbReference type="NCBI Taxonomy" id="1071983"/>
    <lineage>
        <taxon>Bacteria</taxon>
        <taxon>Pseudomonadati</taxon>
        <taxon>Pseudomonadota</taxon>
        <taxon>Gammaproteobacteria</taxon>
        <taxon>Legionellales</taxon>
        <taxon>Legionellaceae</taxon>
        <taxon>Legionella</taxon>
    </lineage>
</organism>
<keyword evidence="1" id="KW-0175">Coiled coil</keyword>
<evidence type="ECO:0000256" key="2">
    <source>
        <dbReference type="SAM" id="MobiDB-lite"/>
    </source>
</evidence>
<sequence>MNIELMKTVDKKSILQVEKRVFDQDAWSEEDFDNHINGTSYVIHGWFSNVIAYIFTKQHSTHTEIIRIAKDKDKQADAVSVGELLMQKIIADELSLSSRNNRAALMRLTVKSNNKKAITYFQRFGFRIRNQGIDVDTVEMEANHHALTIRKVYVDFFKKLHELLISFDEGSKSLPHDNLLRESLINLSIDLNFLCNKYYYENITYENFQNSENFKELESSYYTNLTEIKAKLPRQYKELHLSIDAILNHFAKTTLELNFNCMNNTINSGIDFSSPQKETLLSIKGAIHKINRSQLNLRDLRNLNDVLKVINDIAQNSQYAENLVIYNQQLTELSTKISVNRSTNWTNLSTSLALLKGHITQQLQDSTQQLQDSTQQLQDSTQQLQDSTQQFQDSTQQFQDSTQQFQDSTQQFQDSTQQFQDSTQQFQDSTQQFQDSTQQLQDSTQQFQDSTQQLQDSTQQLQDSTQQDALKQIAILRLNVKLENYLHNRQSYYVKGNEYQKEIKQYFFPFFTCFQKSYEQKKTAVYALRHALNGESTNLIEHLSTLENGNLGKMLRNIIKEGVADNIVGTTVRTVREFVKNLDEINNGPECEYF</sequence>
<gene>
    <name evidence="4" type="ORF">PXX05_08445</name>
</gene>
<dbReference type="RefSeq" id="WP_275087788.1">
    <property type="nucleotide sequence ID" value="NZ_CP119078.1"/>
</dbReference>
<dbReference type="Proteomes" id="UP001222087">
    <property type="component" value="Chromosome"/>
</dbReference>
<feature type="coiled-coil region" evidence="1">
    <location>
        <begin position="363"/>
        <end position="390"/>
    </location>
</feature>
<dbReference type="EMBL" id="CP119078">
    <property type="protein sequence ID" value="WED41964.1"/>
    <property type="molecule type" value="Genomic_DNA"/>
</dbReference>
<dbReference type="InterPro" id="IPR000182">
    <property type="entry name" value="GNAT_dom"/>
</dbReference>
<evidence type="ECO:0000313" key="5">
    <source>
        <dbReference type="Proteomes" id="UP001222087"/>
    </source>
</evidence>
<dbReference type="SUPFAM" id="SSF57997">
    <property type="entry name" value="Tropomyosin"/>
    <property type="match status" value="1"/>
</dbReference>
<feature type="domain" description="N-acetyltransferase" evidence="3">
    <location>
        <begin position="1"/>
        <end position="145"/>
    </location>
</feature>
<protein>
    <recommendedName>
        <fullName evidence="3">N-acetyltransferase domain-containing protein</fullName>
    </recommendedName>
</protein>
<accession>A0ABY8AQA1</accession>
<keyword evidence="5" id="KW-1185">Reference proteome</keyword>
<feature type="region of interest" description="Disordered" evidence="2">
    <location>
        <begin position="430"/>
        <end position="460"/>
    </location>
</feature>
<evidence type="ECO:0000259" key="3">
    <source>
        <dbReference type="PROSITE" id="PS51186"/>
    </source>
</evidence>